<feature type="region of interest" description="Disordered" evidence="1">
    <location>
        <begin position="226"/>
        <end position="248"/>
    </location>
</feature>
<proteinExistence type="predicted"/>
<reference evidence="2" key="2">
    <citation type="submission" date="2022-01" db="EMBL/GenBank/DDBJ databases">
        <authorList>
            <person name="Yamashiro T."/>
            <person name="Shiraishi A."/>
            <person name="Satake H."/>
            <person name="Nakayama K."/>
        </authorList>
    </citation>
    <scope>NUCLEOTIDE SEQUENCE</scope>
</reference>
<dbReference type="Proteomes" id="UP001151760">
    <property type="component" value="Unassembled WGS sequence"/>
</dbReference>
<evidence type="ECO:0000313" key="3">
    <source>
        <dbReference type="Proteomes" id="UP001151760"/>
    </source>
</evidence>
<sequence>MLELLIKHQLHELHNKTVSLKGVIYFKHSPSVVSTTISATTLPPLDTGGDSSSTTIDEDAPSLRKNAFSGTNGEDAVEHIENFLKVIDLIKVPKIYERNNGIPWVEEKPWTNDEECAEPMGIFQDEYCNTGDLPELICEGNLIRYENYGWYDTIEDSELREEALNNKRILEESMNGKEESSDDERSLDSPIDEWEDYEPAADIEADDNSNYNPYLDISQLFNDHTRKNEEDIGQDRIELNNDEDDDMGHLEDHLVHENEPFIINKKEEGFNE</sequence>
<accession>A0ABQ5BRB3</accession>
<dbReference type="EMBL" id="BQNB010013392">
    <property type="protein sequence ID" value="GJT15384.1"/>
    <property type="molecule type" value="Genomic_DNA"/>
</dbReference>
<reference evidence="2" key="1">
    <citation type="journal article" date="2022" name="Int. J. Mol. Sci.">
        <title>Draft Genome of Tanacetum Coccineum: Genomic Comparison of Closely Related Tanacetum-Family Plants.</title>
        <authorList>
            <person name="Yamashiro T."/>
            <person name="Shiraishi A."/>
            <person name="Nakayama K."/>
            <person name="Satake H."/>
        </authorList>
    </citation>
    <scope>NUCLEOTIDE SEQUENCE</scope>
</reference>
<name>A0ABQ5BRB3_9ASTR</name>
<comment type="caution">
    <text evidence="2">The sequence shown here is derived from an EMBL/GenBank/DDBJ whole genome shotgun (WGS) entry which is preliminary data.</text>
</comment>
<protein>
    <submittedName>
        <fullName evidence="2">Uncharacterized protein</fullName>
    </submittedName>
</protein>
<gene>
    <name evidence="2" type="ORF">Tco_0874090</name>
</gene>
<feature type="region of interest" description="Disordered" evidence="1">
    <location>
        <begin position="170"/>
        <end position="191"/>
    </location>
</feature>
<organism evidence="2 3">
    <name type="scientific">Tanacetum coccineum</name>
    <dbReference type="NCBI Taxonomy" id="301880"/>
    <lineage>
        <taxon>Eukaryota</taxon>
        <taxon>Viridiplantae</taxon>
        <taxon>Streptophyta</taxon>
        <taxon>Embryophyta</taxon>
        <taxon>Tracheophyta</taxon>
        <taxon>Spermatophyta</taxon>
        <taxon>Magnoliopsida</taxon>
        <taxon>eudicotyledons</taxon>
        <taxon>Gunneridae</taxon>
        <taxon>Pentapetalae</taxon>
        <taxon>asterids</taxon>
        <taxon>campanulids</taxon>
        <taxon>Asterales</taxon>
        <taxon>Asteraceae</taxon>
        <taxon>Asteroideae</taxon>
        <taxon>Anthemideae</taxon>
        <taxon>Anthemidinae</taxon>
        <taxon>Tanacetum</taxon>
    </lineage>
</organism>
<evidence type="ECO:0000256" key="1">
    <source>
        <dbReference type="SAM" id="MobiDB-lite"/>
    </source>
</evidence>
<feature type="compositionally biased region" description="Basic and acidic residues" evidence="1">
    <location>
        <begin position="226"/>
        <end position="239"/>
    </location>
</feature>
<keyword evidence="3" id="KW-1185">Reference proteome</keyword>
<evidence type="ECO:0000313" key="2">
    <source>
        <dbReference type="EMBL" id="GJT15384.1"/>
    </source>
</evidence>
<feature type="compositionally biased region" description="Basic and acidic residues" evidence="1">
    <location>
        <begin position="170"/>
        <end position="187"/>
    </location>
</feature>